<reference evidence="1 2" key="1">
    <citation type="submission" date="2020-04" db="EMBL/GenBank/DDBJ databases">
        <authorList>
            <person name="Wallbank WR R."/>
            <person name="Pardo Diaz C."/>
            <person name="Kozak K."/>
            <person name="Martin S."/>
            <person name="Jiggins C."/>
            <person name="Moest M."/>
            <person name="Warren A I."/>
            <person name="Byers J.R.P. K."/>
            <person name="Montejo-Kovacevich G."/>
            <person name="Yen C E."/>
        </authorList>
    </citation>
    <scope>NUCLEOTIDE SEQUENCE [LARGE SCALE GENOMIC DNA]</scope>
</reference>
<evidence type="ECO:0000313" key="1">
    <source>
        <dbReference type="EMBL" id="CAB3227672.1"/>
    </source>
</evidence>
<protein>
    <submittedName>
        <fullName evidence="1">Uncharacterized protein</fullName>
    </submittedName>
</protein>
<comment type="caution">
    <text evidence="1">The sequence shown here is derived from an EMBL/GenBank/DDBJ whole genome shotgun (WGS) entry which is preliminary data.</text>
</comment>
<evidence type="ECO:0000313" key="2">
    <source>
        <dbReference type="Proteomes" id="UP000494256"/>
    </source>
</evidence>
<dbReference type="OrthoDB" id="9615015at2759"/>
<organism evidence="1 2">
    <name type="scientific">Arctia plantaginis</name>
    <name type="common">Wood tiger moth</name>
    <name type="synonym">Phalaena plantaginis</name>
    <dbReference type="NCBI Taxonomy" id="874455"/>
    <lineage>
        <taxon>Eukaryota</taxon>
        <taxon>Metazoa</taxon>
        <taxon>Ecdysozoa</taxon>
        <taxon>Arthropoda</taxon>
        <taxon>Hexapoda</taxon>
        <taxon>Insecta</taxon>
        <taxon>Pterygota</taxon>
        <taxon>Neoptera</taxon>
        <taxon>Endopterygota</taxon>
        <taxon>Lepidoptera</taxon>
        <taxon>Glossata</taxon>
        <taxon>Ditrysia</taxon>
        <taxon>Noctuoidea</taxon>
        <taxon>Erebidae</taxon>
        <taxon>Arctiinae</taxon>
        <taxon>Arctia</taxon>
    </lineage>
</organism>
<dbReference type="EMBL" id="CADEBD010000279">
    <property type="protein sequence ID" value="CAB3227672.1"/>
    <property type="molecule type" value="Genomic_DNA"/>
</dbReference>
<dbReference type="Proteomes" id="UP000494256">
    <property type="component" value="Unassembled WGS sequence"/>
</dbReference>
<proteinExistence type="predicted"/>
<sequence>MAGTAYAAESVDAADTEQNTLDVEVLEILGVDPTTAKKYHNEIKKNLAVRLEHSAIEGLSKDTRKELVDTYFVPSNCKLFGAPVMNLELKAPYLNLT</sequence>
<name>A0A8S0Z719_ARCPL</name>
<dbReference type="AlphaFoldDB" id="A0A8S0Z719"/>
<gene>
    <name evidence="1" type="ORF">APLA_LOCUS3168</name>
</gene>
<accession>A0A8S0Z719</accession>